<organism evidence="1 2">
    <name type="scientific">Apiospora arundinis</name>
    <dbReference type="NCBI Taxonomy" id="335852"/>
    <lineage>
        <taxon>Eukaryota</taxon>
        <taxon>Fungi</taxon>
        <taxon>Dikarya</taxon>
        <taxon>Ascomycota</taxon>
        <taxon>Pezizomycotina</taxon>
        <taxon>Sordariomycetes</taxon>
        <taxon>Xylariomycetidae</taxon>
        <taxon>Amphisphaeriales</taxon>
        <taxon>Apiosporaceae</taxon>
        <taxon>Apiospora</taxon>
    </lineage>
</organism>
<accession>A0ABR2J514</accession>
<dbReference type="Proteomes" id="UP001390339">
    <property type="component" value="Unassembled WGS sequence"/>
</dbReference>
<reference evidence="1 2" key="1">
    <citation type="journal article" date="2024" name="IMA Fungus">
        <title>Apiospora arundinis, a panoply of carbohydrate-active enzymes and secondary metabolites.</title>
        <authorList>
            <person name="Sorensen T."/>
            <person name="Petersen C."/>
            <person name="Muurmann A.T."/>
            <person name="Christiansen J.V."/>
            <person name="Brundto M.L."/>
            <person name="Overgaard C.K."/>
            <person name="Boysen A.T."/>
            <person name="Wollenberg R.D."/>
            <person name="Larsen T.O."/>
            <person name="Sorensen J.L."/>
            <person name="Nielsen K.L."/>
            <person name="Sondergaard T.E."/>
        </authorList>
    </citation>
    <scope>NUCLEOTIDE SEQUENCE [LARGE SCALE GENOMIC DNA]</scope>
    <source>
        <strain evidence="1 2">AAU 773</strain>
    </source>
</reference>
<dbReference type="EMBL" id="JAPCWZ010000003">
    <property type="protein sequence ID" value="KAK8872636.1"/>
    <property type="molecule type" value="Genomic_DNA"/>
</dbReference>
<keyword evidence="2" id="KW-1185">Reference proteome</keyword>
<sequence length="149" mass="16957">MLPLREDMIPDFIERFESSQSKQRNAPTVGARTGKVVAVVNEINNPETQERPEFPCVIDVISSSSTSMDFAKTMASFGGEHHEYLWTIKHRASGRKVFYPFTVFAQPLAEELFDENHCEAAFTNITYASVPPEPRRKRHCRTRHEACGP</sequence>
<proteinExistence type="predicted"/>
<gene>
    <name evidence="1" type="ORF">PGQ11_003150</name>
</gene>
<evidence type="ECO:0000313" key="1">
    <source>
        <dbReference type="EMBL" id="KAK8872636.1"/>
    </source>
</evidence>
<evidence type="ECO:0000313" key="2">
    <source>
        <dbReference type="Proteomes" id="UP001390339"/>
    </source>
</evidence>
<name>A0ABR2J514_9PEZI</name>
<comment type="caution">
    <text evidence="1">The sequence shown here is derived from an EMBL/GenBank/DDBJ whole genome shotgun (WGS) entry which is preliminary data.</text>
</comment>
<protein>
    <submittedName>
        <fullName evidence="1">Uncharacterized protein</fullName>
    </submittedName>
</protein>